<dbReference type="NCBIfam" id="NF006187">
    <property type="entry name" value="PRK08322.1"/>
    <property type="match status" value="1"/>
</dbReference>
<dbReference type="PROSITE" id="PS00187">
    <property type="entry name" value="TPP_ENZYMES"/>
    <property type="match status" value="1"/>
</dbReference>
<evidence type="ECO:0000259" key="6">
    <source>
        <dbReference type="Pfam" id="PF02776"/>
    </source>
</evidence>
<dbReference type="GO" id="GO:0000287">
    <property type="term" value="F:magnesium ion binding"/>
    <property type="evidence" value="ECO:0007669"/>
    <property type="project" value="InterPro"/>
</dbReference>
<dbReference type="InterPro" id="IPR029035">
    <property type="entry name" value="DHS-like_NAD/FAD-binding_dom"/>
</dbReference>
<evidence type="ECO:0000256" key="2">
    <source>
        <dbReference type="ARBA" id="ARBA00023052"/>
    </source>
</evidence>
<evidence type="ECO:0000256" key="1">
    <source>
        <dbReference type="ARBA" id="ARBA00007812"/>
    </source>
</evidence>
<evidence type="ECO:0000256" key="3">
    <source>
        <dbReference type="RuleBase" id="RU362132"/>
    </source>
</evidence>
<dbReference type="InterPro" id="IPR029061">
    <property type="entry name" value="THDP-binding"/>
</dbReference>
<dbReference type="AlphaFoldDB" id="A0A9E9LFD3"/>
<dbReference type="GO" id="GO:0030976">
    <property type="term" value="F:thiamine pyrophosphate binding"/>
    <property type="evidence" value="ECO:0007669"/>
    <property type="project" value="InterPro"/>
</dbReference>
<dbReference type="InterPro" id="IPR011766">
    <property type="entry name" value="TPP_enzyme_TPP-bd"/>
</dbReference>
<feature type="domain" description="Thiamine pyrophosphate enzyme N-terminal TPP-binding" evidence="6">
    <location>
        <begin position="4"/>
        <end position="106"/>
    </location>
</feature>
<dbReference type="RefSeq" id="WP_269316169.1">
    <property type="nucleotide sequence ID" value="NZ_CP098251.1"/>
</dbReference>
<evidence type="ECO:0000313" key="7">
    <source>
        <dbReference type="EMBL" id="WAV91749.1"/>
    </source>
</evidence>
<dbReference type="SUPFAM" id="SSF52467">
    <property type="entry name" value="DHS-like NAD/FAD-binding domain"/>
    <property type="match status" value="1"/>
</dbReference>
<keyword evidence="7" id="KW-0808">Transferase</keyword>
<accession>A0A9E9LFD3</accession>
<proteinExistence type="inferred from homology"/>
<dbReference type="InterPro" id="IPR000399">
    <property type="entry name" value="TPP-bd_CS"/>
</dbReference>
<dbReference type="PANTHER" id="PTHR18968:SF129">
    <property type="entry name" value="ACETOLACTATE SYNTHASE"/>
    <property type="match status" value="1"/>
</dbReference>
<sequence>MSRTTAELIVKCLENEGVTHIFGLPGEENIYLLDALSRSGIRFILVRHEQGASFMADVYGRLTGKAGVCLSTLGPGSINLLLGVADAHTNSTPVVAISAQVGLNRIFKESHQIIRLQDIYAPVTKWADTLYTAAAVPEMVRKAFQLSQTERPGSTFLAIPQNFETEAAPDDARPLPVAIQGYRAPSPLQIDLAMNLIQKARYPVVLAGYGTVRANATESLERFVDTFDLPVATTFMAKGVLSDRHPNVMGTIGYTTHDYENFAFDKADLIIAIGFELQEFDPVRINPKGDTPVVHIHCFMQDVDKSYPVAVNIIADIPASLDALTEKQVTGITRSERLEKKIREDLRHELEKGSTDTRFPLRPERIIADIRHVMGDDDIVLADTGAIKMWMARLYPTYKPSTCLITNGLSTMSFALPGALGARIACPDKKILAVMGDGSFLMNSQELETAIREKLPFVILVWVDQNYGLIKWNMDLKLGHHIDVHFNNPDFVKYAESFGARGKLVGKADDLAMLLKEALDYDGITVIACPVDYSVNLQLSETLETVKSA</sequence>
<dbReference type="GO" id="GO:0009099">
    <property type="term" value="P:L-valine biosynthetic process"/>
    <property type="evidence" value="ECO:0007669"/>
    <property type="project" value="TreeGrafter"/>
</dbReference>
<evidence type="ECO:0000259" key="5">
    <source>
        <dbReference type="Pfam" id="PF02775"/>
    </source>
</evidence>
<dbReference type="CDD" id="cd02010">
    <property type="entry name" value="TPP_ALS"/>
    <property type="match status" value="1"/>
</dbReference>
<keyword evidence="2 3" id="KW-0786">Thiamine pyrophosphate</keyword>
<dbReference type="PANTHER" id="PTHR18968">
    <property type="entry name" value="THIAMINE PYROPHOSPHATE ENZYMES"/>
    <property type="match status" value="1"/>
</dbReference>
<name>A0A9E9LFD3_9BURK</name>
<protein>
    <submittedName>
        <fullName evidence="7">Acetolactate synthase large subunit</fullName>
        <ecNumber evidence="7">2.2.1.6</ecNumber>
    </submittedName>
</protein>
<feature type="domain" description="Thiamine pyrophosphate enzyme central" evidence="4">
    <location>
        <begin position="191"/>
        <end position="324"/>
    </location>
</feature>
<dbReference type="InterPro" id="IPR012000">
    <property type="entry name" value="Thiamin_PyroP_enz_cen_dom"/>
</dbReference>
<dbReference type="Proteomes" id="UP001164819">
    <property type="component" value="Chromosome"/>
</dbReference>
<evidence type="ECO:0000259" key="4">
    <source>
        <dbReference type="Pfam" id="PF00205"/>
    </source>
</evidence>
<dbReference type="GO" id="GO:0009097">
    <property type="term" value="P:isoleucine biosynthetic process"/>
    <property type="evidence" value="ECO:0007669"/>
    <property type="project" value="TreeGrafter"/>
</dbReference>
<dbReference type="Gene3D" id="3.40.50.1220">
    <property type="entry name" value="TPP-binding domain"/>
    <property type="match status" value="1"/>
</dbReference>
<dbReference type="EMBL" id="CP098251">
    <property type="protein sequence ID" value="WAV91749.1"/>
    <property type="molecule type" value="Genomic_DNA"/>
</dbReference>
<gene>
    <name evidence="7" type="ORF">NB646_03100</name>
</gene>
<dbReference type="Pfam" id="PF02776">
    <property type="entry name" value="TPP_enzyme_N"/>
    <property type="match status" value="1"/>
</dbReference>
<dbReference type="CDD" id="cd07035">
    <property type="entry name" value="TPP_PYR_POX_like"/>
    <property type="match status" value="1"/>
</dbReference>
<dbReference type="GO" id="GO:0003984">
    <property type="term" value="F:acetolactate synthase activity"/>
    <property type="evidence" value="ECO:0007669"/>
    <property type="project" value="UniProtKB-EC"/>
</dbReference>
<dbReference type="Gene3D" id="3.40.50.970">
    <property type="match status" value="2"/>
</dbReference>
<dbReference type="GO" id="GO:0005948">
    <property type="term" value="C:acetolactate synthase complex"/>
    <property type="evidence" value="ECO:0007669"/>
    <property type="project" value="TreeGrafter"/>
</dbReference>
<reference evidence="7" key="1">
    <citation type="journal article" date="2022" name="Front. Microbiol.">
        <title>New perspectives on an old grouping: The genomic and phenotypic variability of Oxalobacter formigenes and the implications for calcium oxalate stone prevention.</title>
        <authorList>
            <person name="Chmiel J.A."/>
            <person name="Carr C."/>
            <person name="Stuivenberg G.A."/>
            <person name="Venema R."/>
            <person name="Chanyi R.M."/>
            <person name="Al K.F."/>
            <person name="Giguere D."/>
            <person name="Say H."/>
            <person name="Akouris P.P."/>
            <person name="Dominguez Romero S.A."/>
            <person name="Kwong A."/>
            <person name="Tai V."/>
            <person name="Koval S.F."/>
            <person name="Razvi H."/>
            <person name="Bjazevic J."/>
            <person name="Burton J.P."/>
        </authorList>
    </citation>
    <scope>NUCLEOTIDE SEQUENCE</scope>
    <source>
        <strain evidence="7">OxK</strain>
    </source>
</reference>
<dbReference type="GO" id="GO:0050660">
    <property type="term" value="F:flavin adenine dinucleotide binding"/>
    <property type="evidence" value="ECO:0007669"/>
    <property type="project" value="TreeGrafter"/>
</dbReference>
<dbReference type="InterPro" id="IPR012001">
    <property type="entry name" value="Thiamin_PyroP_enz_TPP-bd_dom"/>
</dbReference>
<feature type="domain" description="Thiamine pyrophosphate enzyme TPP-binding" evidence="5">
    <location>
        <begin position="383"/>
        <end position="528"/>
    </location>
</feature>
<dbReference type="Pfam" id="PF00205">
    <property type="entry name" value="TPP_enzyme_M"/>
    <property type="match status" value="1"/>
</dbReference>
<dbReference type="SUPFAM" id="SSF52518">
    <property type="entry name" value="Thiamin diphosphate-binding fold (THDP-binding)"/>
    <property type="match status" value="2"/>
</dbReference>
<dbReference type="EC" id="2.2.1.6" evidence="7"/>
<dbReference type="InterPro" id="IPR045229">
    <property type="entry name" value="TPP_enz"/>
</dbReference>
<comment type="similarity">
    <text evidence="1 3">Belongs to the TPP enzyme family.</text>
</comment>
<dbReference type="Pfam" id="PF02775">
    <property type="entry name" value="TPP_enzyme_C"/>
    <property type="match status" value="1"/>
</dbReference>
<organism evidence="7">
    <name type="scientific">Oxalobacter aliiformigenes</name>
    <dbReference type="NCBI Taxonomy" id="2946593"/>
    <lineage>
        <taxon>Bacteria</taxon>
        <taxon>Pseudomonadati</taxon>
        <taxon>Pseudomonadota</taxon>
        <taxon>Betaproteobacteria</taxon>
        <taxon>Burkholderiales</taxon>
        <taxon>Oxalobacteraceae</taxon>
        <taxon>Oxalobacter</taxon>
    </lineage>
</organism>
<dbReference type="FunFam" id="3.40.50.970:FF:000007">
    <property type="entry name" value="Acetolactate synthase"/>
    <property type="match status" value="1"/>
</dbReference>